<dbReference type="EMBL" id="MT732432">
    <property type="protein sequence ID" value="QQV89752.1"/>
    <property type="molecule type" value="Genomic_DNA"/>
</dbReference>
<dbReference type="GO" id="GO:0008803">
    <property type="term" value="F:bis(5'-nucleosyl)-tetraphosphatase (symmetrical) activity"/>
    <property type="evidence" value="ECO:0007669"/>
    <property type="project" value="TreeGrafter"/>
</dbReference>
<keyword evidence="3" id="KW-1185">Reference proteome</keyword>
<dbReference type="PANTHER" id="PTHR42850:SF4">
    <property type="entry name" value="ZINC-DEPENDENT ENDOPOLYPHOSPHATASE"/>
    <property type="match status" value="1"/>
</dbReference>
<sequence>MKVFVMGDIHGSAKGLKQCLERSGFDKDVDKLIQLGDIADGWDDTPECVDILLGIKNLVAIRGNHDVWCHDWIKYGSASSSWLRHGGESTVYSYVDKELIQDERHLKFWEDQVDWYIDDENRLFVHAGWDYSHHGDFERQASLKVNEGSIAKECHWNRDLYRSALSLRNRKELDSFKPLKQFKEIYIGHTSHNKRKPFWVGNLCNMDTGAGRRGHLCIMDMDTKEFWLSDRSKDLYPNSKGRG</sequence>
<name>A0A8E4ZBJ7_9CAUD</name>
<dbReference type="GO" id="GO:0110154">
    <property type="term" value="P:RNA decapping"/>
    <property type="evidence" value="ECO:0007669"/>
    <property type="project" value="TreeGrafter"/>
</dbReference>
<dbReference type="GO" id="GO:0016791">
    <property type="term" value="F:phosphatase activity"/>
    <property type="evidence" value="ECO:0007669"/>
    <property type="project" value="TreeGrafter"/>
</dbReference>
<accession>A0A8E4ZBJ7</accession>
<dbReference type="PANTHER" id="PTHR42850">
    <property type="entry name" value="METALLOPHOSPHOESTERASE"/>
    <property type="match status" value="1"/>
</dbReference>
<reference evidence="2 3" key="1">
    <citation type="submission" date="2020-07" db="EMBL/GenBank/DDBJ databases">
        <title>Highly diverse flavobacterial phages as mortality factor during North Sea spring blooms.</title>
        <authorList>
            <person name="Bartlau N."/>
            <person name="Wichels A."/>
            <person name="Krohne G."/>
            <person name="Adriaenssens E.M."/>
            <person name="Heins A."/>
            <person name="Fuchs B.M."/>
            <person name="Amann R."/>
            <person name="Moraru C."/>
        </authorList>
    </citation>
    <scope>NUCLEOTIDE SEQUENCE [LARGE SCALE GENOMIC DNA]</scope>
</reference>
<feature type="domain" description="Calcineurin-like phosphoesterase" evidence="1">
    <location>
        <begin position="1"/>
        <end position="139"/>
    </location>
</feature>
<evidence type="ECO:0000313" key="3">
    <source>
        <dbReference type="Proteomes" id="UP000693797"/>
    </source>
</evidence>
<organism evidence="2 3">
    <name type="scientific">Cellulophaga phage Calle_1</name>
    <dbReference type="NCBI Taxonomy" id="2745643"/>
    <lineage>
        <taxon>Viruses</taxon>
        <taxon>Duplodnaviria</taxon>
        <taxon>Heunggongvirae</taxon>
        <taxon>Uroviricota</taxon>
        <taxon>Caudoviricetes</taxon>
        <taxon>Pervagoviridae</taxon>
        <taxon>Callevirus</taxon>
        <taxon>Callevirus Calle</taxon>
    </lineage>
</organism>
<dbReference type="Gene3D" id="3.60.21.10">
    <property type="match status" value="1"/>
</dbReference>
<protein>
    <submittedName>
        <fullName evidence="2">Calcineurin-like phosphoesterase</fullName>
    </submittedName>
</protein>
<evidence type="ECO:0000313" key="2">
    <source>
        <dbReference type="EMBL" id="QQV89752.1"/>
    </source>
</evidence>
<dbReference type="InterPro" id="IPR050126">
    <property type="entry name" value="Ap4A_hydrolase"/>
</dbReference>
<dbReference type="Pfam" id="PF00149">
    <property type="entry name" value="Metallophos"/>
    <property type="match status" value="1"/>
</dbReference>
<dbReference type="InterPro" id="IPR004843">
    <property type="entry name" value="Calcineurin-like_PHP"/>
</dbReference>
<proteinExistence type="predicted"/>
<dbReference type="InterPro" id="IPR029052">
    <property type="entry name" value="Metallo-depent_PP-like"/>
</dbReference>
<dbReference type="SUPFAM" id="SSF56300">
    <property type="entry name" value="Metallo-dependent phosphatases"/>
    <property type="match status" value="1"/>
</dbReference>
<evidence type="ECO:0000259" key="1">
    <source>
        <dbReference type="Pfam" id="PF00149"/>
    </source>
</evidence>
<dbReference type="Proteomes" id="UP000693797">
    <property type="component" value="Segment"/>
</dbReference>
<gene>
    <name evidence="2" type="ORF">Calle1_63</name>
</gene>